<keyword evidence="4" id="KW-1133">Transmembrane helix</keyword>
<evidence type="ECO:0000256" key="4">
    <source>
        <dbReference type="SAM" id="Phobius"/>
    </source>
</evidence>
<name>A0A382FK19_9ZZZZ</name>
<organism evidence="5">
    <name type="scientific">marine metagenome</name>
    <dbReference type="NCBI Taxonomy" id="408172"/>
    <lineage>
        <taxon>unclassified sequences</taxon>
        <taxon>metagenomes</taxon>
        <taxon>ecological metagenomes</taxon>
    </lineage>
</organism>
<dbReference type="AlphaFoldDB" id="A0A382FK19"/>
<comment type="subcellular location">
    <subcellularLocation>
        <location evidence="1">Cell membrane</location>
        <topology evidence="1">Multi-pass membrane protein</topology>
    </subcellularLocation>
</comment>
<keyword evidence="2" id="KW-0813">Transport</keyword>
<feature type="non-terminal residue" evidence="5">
    <location>
        <position position="1"/>
    </location>
</feature>
<dbReference type="EMBL" id="UINC01050245">
    <property type="protein sequence ID" value="SVB62982.1"/>
    <property type="molecule type" value="Genomic_DNA"/>
</dbReference>
<evidence type="ECO:0000256" key="2">
    <source>
        <dbReference type="ARBA" id="ARBA00022448"/>
    </source>
</evidence>
<keyword evidence="4" id="KW-0472">Membrane</keyword>
<evidence type="ECO:0000256" key="1">
    <source>
        <dbReference type="ARBA" id="ARBA00004651"/>
    </source>
</evidence>
<gene>
    <name evidence="5" type="ORF">METZ01_LOCUS215836</name>
</gene>
<evidence type="ECO:0008006" key="6">
    <source>
        <dbReference type="Google" id="ProtNLM"/>
    </source>
</evidence>
<evidence type="ECO:0000256" key="3">
    <source>
        <dbReference type="ARBA" id="ARBA00022475"/>
    </source>
</evidence>
<dbReference type="PANTHER" id="PTHR43163:SF6">
    <property type="entry name" value="DIPEPTIDE TRANSPORT SYSTEM PERMEASE PROTEIN DPPB-RELATED"/>
    <property type="match status" value="1"/>
</dbReference>
<accession>A0A382FK19</accession>
<evidence type="ECO:0000313" key="5">
    <source>
        <dbReference type="EMBL" id="SVB62982.1"/>
    </source>
</evidence>
<dbReference type="PANTHER" id="PTHR43163">
    <property type="entry name" value="DIPEPTIDE TRANSPORT SYSTEM PERMEASE PROTEIN DPPB-RELATED"/>
    <property type="match status" value="1"/>
</dbReference>
<feature type="non-terminal residue" evidence="5">
    <location>
        <position position="114"/>
    </location>
</feature>
<feature type="transmembrane region" description="Helical" evidence="4">
    <location>
        <begin position="6"/>
        <end position="27"/>
    </location>
</feature>
<dbReference type="GO" id="GO:0005886">
    <property type="term" value="C:plasma membrane"/>
    <property type="evidence" value="ECO:0007669"/>
    <property type="project" value="UniProtKB-SubCell"/>
</dbReference>
<keyword evidence="4" id="KW-0812">Transmembrane</keyword>
<sequence length="114" mass="12803">VPADYLVRRIAVFFFIVWAGATINFFMPRMAPVNPIRERLLQALSFGGAGKTDMEAVVATYEARFGLDQPLWKQYVRYLGDVAQLDFGVSIAYFPSKASDIILRALPWTLGLLT</sequence>
<protein>
    <recommendedName>
        <fullName evidence="6">ABC transmembrane type-1 domain-containing protein</fullName>
    </recommendedName>
</protein>
<reference evidence="5" key="1">
    <citation type="submission" date="2018-05" db="EMBL/GenBank/DDBJ databases">
        <authorList>
            <person name="Lanie J.A."/>
            <person name="Ng W.-L."/>
            <person name="Kazmierczak K.M."/>
            <person name="Andrzejewski T.M."/>
            <person name="Davidsen T.M."/>
            <person name="Wayne K.J."/>
            <person name="Tettelin H."/>
            <person name="Glass J.I."/>
            <person name="Rusch D."/>
            <person name="Podicherti R."/>
            <person name="Tsui H.-C.T."/>
            <person name="Winkler M.E."/>
        </authorList>
    </citation>
    <scope>NUCLEOTIDE SEQUENCE</scope>
</reference>
<proteinExistence type="predicted"/>
<keyword evidence="3" id="KW-1003">Cell membrane</keyword>